<dbReference type="RefSeq" id="XP_024733225.1">
    <property type="nucleotide sequence ID" value="XM_024883516.1"/>
</dbReference>
<organism evidence="1 2">
    <name type="scientific">Hyaloscypha bicolor E</name>
    <dbReference type="NCBI Taxonomy" id="1095630"/>
    <lineage>
        <taxon>Eukaryota</taxon>
        <taxon>Fungi</taxon>
        <taxon>Dikarya</taxon>
        <taxon>Ascomycota</taxon>
        <taxon>Pezizomycotina</taxon>
        <taxon>Leotiomycetes</taxon>
        <taxon>Helotiales</taxon>
        <taxon>Hyaloscyphaceae</taxon>
        <taxon>Hyaloscypha</taxon>
        <taxon>Hyaloscypha bicolor</taxon>
    </lineage>
</organism>
<dbReference type="STRING" id="1095630.A0A2J6SZW1"/>
<accession>A0A2J6SZW1</accession>
<dbReference type="PANTHER" id="PTHR38116">
    <property type="entry name" value="CHROMOSOME 7, WHOLE GENOME SHOTGUN SEQUENCE"/>
    <property type="match status" value="1"/>
</dbReference>
<dbReference type="Pfam" id="PF11905">
    <property type="entry name" value="DUF3425"/>
    <property type="match status" value="1"/>
</dbReference>
<dbReference type="CDD" id="cd14688">
    <property type="entry name" value="bZIP_YAP"/>
    <property type="match status" value="1"/>
</dbReference>
<evidence type="ECO:0000313" key="2">
    <source>
        <dbReference type="Proteomes" id="UP000235371"/>
    </source>
</evidence>
<reference evidence="1 2" key="1">
    <citation type="submission" date="2016-04" db="EMBL/GenBank/DDBJ databases">
        <title>A degradative enzymes factory behind the ericoid mycorrhizal symbiosis.</title>
        <authorList>
            <consortium name="DOE Joint Genome Institute"/>
            <person name="Martino E."/>
            <person name="Morin E."/>
            <person name="Grelet G."/>
            <person name="Kuo A."/>
            <person name="Kohler A."/>
            <person name="Daghino S."/>
            <person name="Barry K."/>
            <person name="Choi C."/>
            <person name="Cichocki N."/>
            <person name="Clum A."/>
            <person name="Copeland A."/>
            <person name="Hainaut M."/>
            <person name="Haridas S."/>
            <person name="Labutti K."/>
            <person name="Lindquist E."/>
            <person name="Lipzen A."/>
            <person name="Khouja H.-R."/>
            <person name="Murat C."/>
            <person name="Ohm R."/>
            <person name="Olson A."/>
            <person name="Spatafora J."/>
            <person name="Veneault-Fourrey C."/>
            <person name="Henrissat B."/>
            <person name="Grigoriev I."/>
            <person name="Martin F."/>
            <person name="Perotto S."/>
        </authorList>
    </citation>
    <scope>NUCLEOTIDE SEQUENCE [LARGE SCALE GENOMIC DNA]</scope>
    <source>
        <strain evidence="1 2">E</strain>
    </source>
</reference>
<evidence type="ECO:0000313" key="1">
    <source>
        <dbReference type="EMBL" id="PMD56321.1"/>
    </source>
</evidence>
<evidence type="ECO:0008006" key="3">
    <source>
        <dbReference type="Google" id="ProtNLM"/>
    </source>
</evidence>
<dbReference type="OrthoDB" id="5973539at2759"/>
<proteinExistence type="predicted"/>
<dbReference type="PANTHER" id="PTHR38116:SF1">
    <property type="entry name" value="BZIP DOMAIN-CONTAINING PROTEIN"/>
    <property type="match status" value="1"/>
</dbReference>
<keyword evidence="2" id="KW-1185">Reference proteome</keyword>
<name>A0A2J6SZW1_9HELO</name>
<dbReference type="InterPro" id="IPR021833">
    <property type="entry name" value="DUF3425"/>
</dbReference>
<protein>
    <recommendedName>
        <fullName evidence="3">BZIP domain-containing protein</fullName>
    </recommendedName>
</protein>
<dbReference type="GeneID" id="36591593"/>
<sequence length="332" mass="38599">MRFAIVVLTDLNMSSVAVIARQTEAEVEHKWNEMAIIPFNSPIIEILPMCQRLEIKDGKEDWTGKSSTSERRKLQNRLNQRAYRRRKLGEKFQKETPPTDCVAIIQRATELQHERYLGVPLQRPSSSGSLHMCMNPFKRRHVVSAPNFESFIKMPLPLDQKLLTLLHFNLVRALTQNVFILSLNPDDMNSDLESPFTFTESRLGFEALPETLRPTELQKTIPHHAELDVFPFPKWRDNMLRQGWTHPKYDYCMDMLYGVESNVISRDSGLNGRTGLIAWGEPWLQENWEVEEGFARKYRDLFDGCEELLESTNHWRASRGEGPLALEVEEDR</sequence>
<dbReference type="Proteomes" id="UP000235371">
    <property type="component" value="Unassembled WGS sequence"/>
</dbReference>
<dbReference type="AlphaFoldDB" id="A0A2J6SZW1"/>
<dbReference type="InParanoid" id="A0A2J6SZW1"/>
<gene>
    <name evidence="1" type="ORF">K444DRAFT_632747</name>
</gene>
<dbReference type="EMBL" id="KZ613848">
    <property type="protein sequence ID" value="PMD56321.1"/>
    <property type="molecule type" value="Genomic_DNA"/>
</dbReference>